<sequence length="110" mass="11581">MAGALHTVIETEIYLRSAERLMTEAERVSVVDFLAANPWAGAVIPGTGGLRKVRVPLAGRGKRGGARLITCFVSGCGVYLLLAYAKGDQANPTPAQAQALARLVDMLSRG</sequence>
<comment type="caution">
    <text evidence="1">The sequence shown here is derived from an EMBL/GenBank/DDBJ whole genome shotgun (WGS) entry which is preliminary data.</text>
</comment>
<keyword evidence="2" id="KW-1185">Reference proteome</keyword>
<reference evidence="1 2" key="1">
    <citation type="journal article" date="2023" name="PLoS ONE">
        <title>Complete genome assembly of Hawai'i environmental nontuberculous mycobacteria reveals unexpected co-isolation with methylobacteria.</title>
        <authorList>
            <person name="Hendrix J."/>
            <person name="Epperson L.E."/>
            <person name="Tong E.I."/>
            <person name="Chan Y.L."/>
            <person name="Hasan N.A."/>
            <person name="Dawrs S.N."/>
            <person name="Norton G.J."/>
            <person name="Virdi R."/>
            <person name="Crooks J.L."/>
            <person name="Chan E.D."/>
            <person name="Honda J.R."/>
            <person name="Strong M."/>
        </authorList>
    </citation>
    <scope>NUCLEOTIDE SEQUENCE [LARGE SCALE GENOMIC DNA]</scope>
    <source>
        <strain evidence="1 2">NJH_HI01</strain>
    </source>
</reference>
<dbReference type="EMBL" id="JAQYXL010000001">
    <property type="protein sequence ID" value="MEN3231412.1"/>
    <property type="molecule type" value="Genomic_DNA"/>
</dbReference>
<evidence type="ECO:0000313" key="1">
    <source>
        <dbReference type="EMBL" id="MEN3231412.1"/>
    </source>
</evidence>
<protein>
    <submittedName>
        <fullName evidence="1">Addiction module toxin RelE</fullName>
    </submittedName>
</protein>
<dbReference type="Proteomes" id="UP001404845">
    <property type="component" value="Unassembled WGS sequence"/>
</dbReference>
<proteinExistence type="predicted"/>
<gene>
    <name evidence="1" type="ORF">PUR21_27915</name>
</gene>
<evidence type="ECO:0000313" key="2">
    <source>
        <dbReference type="Proteomes" id="UP001404845"/>
    </source>
</evidence>
<organism evidence="1 2">
    <name type="scientific">Methylorubrum rhodesianum</name>
    <dbReference type="NCBI Taxonomy" id="29427"/>
    <lineage>
        <taxon>Bacteria</taxon>
        <taxon>Pseudomonadati</taxon>
        <taxon>Pseudomonadota</taxon>
        <taxon>Alphaproteobacteria</taxon>
        <taxon>Hyphomicrobiales</taxon>
        <taxon>Methylobacteriaceae</taxon>
        <taxon>Methylorubrum</taxon>
    </lineage>
</organism>
<name>A0ABU9ZJ04_9HYPH</name>
<accession>A0ABU9ZJ04</accession>
<dbReference type="RefSeq" id="WP_200672238.1">
    <property type="nucleotide sequence ID" value="NZ_JACWCW010000111.1"/>
</dbReference>
<dbReference type="PIRSF" id="PIRSF039032">
    <property type="entry name" value="HigB-2"/>
    <property type="match status" value="1"/>
</dbReference>
<dbReference type="InterPro" id="IPR009387">
    <property type="entry name" value="HigB-2"/>
</dbReference>